<dbReference type="KEGG" id="ngv:CDO52_02585"/>
<dbReference type="EMBL" id="CP022753">
    <property type="protein sequence ID" value="ASU81819.1"/>
    <property type="molecule type" value="Genomic_DNA"/>
</dbReference>
<feature type="compositionally biased region" description="Basic and acidic residues" evidence="1">
    <location>
        <begin position="1"/>
        <end position="20"/>
    </location>
</feature>
<evidence type="ECO:0000256" key="1">
    <source>
        <dbReference type="SAM" id="MobiDB-lite"/>
    </source>
</evidence>
<proteinExistence type="predicted"/>
<sequence>MTREDARFTSGGRDSREGPRPVRHRPHRAAGPTRVYTARLLTASPTRTEEITMTQWWPMKPVASMTTAELVAALRRLAYVSPDDVALEKALRGRLALILGEEPTTEPEWSLA</sequence>
<evidence type="ECO:0000313" key="3">
    <source>
        <dbReference type="Proteomes" id="UP000215005"/>
    </source>
</evidence>
<reference evidence="2 3" key="1">
    <citation type="submission" date="2017-08" db="EMBL/GenBank/DDBJ databases">
        <title>The complete genome sequence of Nocardiopsis gilva YIM 90087.</title>
        <authorList>
            <person name="Yin M."/>
            <person name="Tang S."/>
        </authorList>
    </citation>
    <scope>NUCLEOTIDE SEQUENCE [LARGE SCALE GENOMIC DNA]</scope>
    <source>
        <strain evidence="2 3">YIM 90087</strain>
    </source>
</reference>
<evidence type="ECO:0000313" key="2">
    <source>
        <dbReference type="EMBL" id="ASU81819.1"/>
    </source>
</evidence>
<accession>A0A223S1B2</accession>
<name>A0A223S1B2_9ACTN</name>
<protein>
    <submittedName>
        <fullName evidence="2">Uncharacterized protein</fullName>
    </submittedName>
</protein>
<organism evidence="2 3">
    <name type="scientific">Nocardiopsis gilva YIM 90087</name>
    <dbReference type="NCBI Taxonomy" id="1235441"/>
    <lineage>
        <taxon>Bacteria</taxon>
        <taxon>Bacillati</taxon>
        <taxon>Actinomycetota</taxon>
        <taxon>Actinomycetes</taxon>
        <taxon>Streptosporangiales</taxon>
        <taxon>Nocardiopsidaceae</taxon>
        <taxon>Nocardiopsis</taxon>
    </lineage>
</organism>
<gene>
    <name evidence="2" type="ORF">CDO52_02585</name>
</gene>
<keyword evidence="3" id="KW-1185">Reference proteome</keyword>
<dbReference type="Proteomes" id="UP000215005">
    <property type="component" value="Chromosome"/>
</dbReference>
<dbReference type="AlphaFoldDB" id="A0A223S1B2"/>
<feature type="region of interest" description="Disordered" evidence="1">
    <location>
        <begin position="1"/>
        <end position="32"/>
    </location>
</feature>